<feature type="region of interest" description="Disordered" evidence="1">
    <location>
        <begin position="47"/>
        <end position="71"/>
    </location>
</feature>
<reference evidence="2 3" key="1">
    <citation type="submission" date="2020-08" db="EMBL/GenBank/DDBJ databases">
        <title>Genomic Encyclopedia of Type Strains, Phase III (KMG-III): the genomes of soil and plant-associated and newly described type strains.</title>
        <authorList>
            <person name="Whitman W."/>
        </authorList>
    </citation>
    <scope>NUCLEOTIDE SEQUENCE [LARGE SCALE GENOMIC DNA]</scope>
    <source>
        <strain evidence="2 3">CECT 3313</strain>
    </source>
</reference>
<evidence type="ECO:0000256" key="1">
    <source>
        <dbReference type="SAM" id="MobiDB-lite"/>
    </source>
</evidence>
<comment type="caution">
    <text evidence="2">The sequence shown here is derived from an EMBL/GenBank/DDBJ whole genome shotgun (WGS) entry which is preliminary data.</text>
</comment>
<evidence type="ECO:0000313" key="2">
    <source>
        <dbReference type="EMBL" id="MBB5929338.1"/>
    </source>
</evidence>
<name>A0A7W9PXT3_9ACTN</name>
<feature type="compositionally biased region" description="Basic and acidic residues" evidence="1">
    <location>
        <begin position="177"/>
        <end position="191"/>
    </location>
</feature>
<dbReference type="EMBL" id="JACHJK010000008">
    <property type="protein sequence ID" value="MBB5929338.1"/>
    <property type="molecule type" value="Genomic_DNA"/>
</dbReference>
<keyword evidence="3" id="KW-1185">Reference proteome</keyword>
<accession>A0A7W9PXT3</accession>
<organism evidence="2 3">
    <name type="scientific">Streptomyces echinatus</name>
    <dbReference type="NCBI Taxonomy" id="67293"/>
    <lineage>
        <taxon>Bacteria</taxon>
        <taxon>Bacillati</taxon>
        <taxon>Actinomycetota</taxon>
        <taxon>Actinomycetes</taxon>
        <taxon>Kitasatosporales</taxon>
        <taxon>Streptomycetaceae</taxon>
        <taxon>Streptomyces</taxon>
    </lineage>
</organism>
<sequence length="191" mass="20700">MPVLPLDEVGHEPYELGGFEGLGEKGVHADIEAGLDLVLRTRADDGEGQVAGTGVGPKPGGGAQPVQPGHDDIERHDVRAHLVHHVQTLGTIGRGHDLQPFQLEVDPDQLPDDLVVVHNKHPTRSAWHNSRVGPDRPPRPGFPHFHPVQATHHPRPGDPPPPLLATHPPRTGVPLIPHREPTHPPSRETRS</sequence>
<feature type="region of interest" description="Disordered" evidence="1">
    <location>
        <begin position="122"/>
        <end position="191"/>
    </location>
</feature>
<feature type="compositionally biased region" description="Low complexity" evidence="1">
    <location>
        <begin position="142"/>
        <end position="151"/>
    </location>
</feature>
<dbReference type="AlphaFoldDB" id="A0A7W9PXT3"/>
<gene>
    <name evidence="2" type="ORF">FHS34_004822</name>
</gene>
<feature type="compositionally biased region" description="Gly residues" evidence="1">
    <location>
        <begin position="49"/>
        <end position="63"/>
    </location>
</feature>
<proteinExistence type="predicted"/>
<dbReference type="Proteomes" id="UP000585836">
    <property type="component" value="Unassembled WGS sequence"/>
</dbReference>
<protein>
    <submittedName>
        <fullName evidence="2">Uncharacterized protein</fullName>
    </submittedName>
</protein>
<evidence type="ECO:0000313" key="3">
    <source>
        <dbReference type="Proteomes" id="UP000585836"/>
    </source>
</evidence>